<name>A0A7V6DPY8_9BACT</name>
<feature type="transmembrane region" description="Helical" evidence="16">
    <location>
        <begin position="87"/>
        <end position="107"/>
    </location>
</feature>
<dbReference type="GO" id="GO:0005507">
    <property type="term" value="F:copper ion binding"/>
    <property type="evidence" value="ECO:0007669"/>
    <property type="project" value="InterPro"/>
</dbReference>
<dbReference type="CDD" id="cd04212">
    <property type="entry name" value="CuRO_UO_II"/>
    <property type="match status" value="1"/>
</dbReference>
<keyword evidence="3 15" id="KW-0813">Transport</keyword>
<dbReference type="InterPro" id="IPR034227">
    <property type="entry name" value="CuRO_UO_II"/>
</dbReference>
<dbReference type="Pfam" id="PF00116">
    <property type="entry name" value="COX2"/>
    <property type="match status" value="1"/>
</dbReference>
<keyword evidence="9 16" id="KW-1133">Transmembrane helix</keyword>
<dbReference type="PROSITE" id="PS50857">
    <property type="entry name" value="COX2_CUA"/>
    <property type="match status" value="1"/>
</dbReference>
<dbReference type="Pfam" id="PF06481">
    <property type="entry name" value="COX_ARM"/>
    <property type="match status" value="1"/>
</dbReference>
<dbReference type="InterPro" id="IPR045187">
    <property type="entry name" value="CcO_II"/>
</dbReference>
<evidence type="ECO:0000256" key="9">
    <source>
        <dbReference type="ARBA" id="ARBA00022989"/>
    </source>
</evidence>
<keyword evidence="7" id="KW-0732">Signal</keyword>
<dbReference type="PANTHER" id="PTHR22888">
    <property type="entry name" value="CYTOCHROME C OXIDASE, SUBUNIT II"/>
    <property type="match status" value="1"/>
</dbReference>
<dbReference type="InterPro" id="IPR002429">
    <property type="entry name" value="CcO_II-like_C"/>
</dbReference>
<comment type="subcellular location">
    <subcellularLocation>
        <location evidence="1">Cell membrane</location>
        <topology evidence="1">Multi-pass membrane protein</topology>
    </subcellularLocation>
</comment>
<evidence type="ECO:0000256" key="6">
    <source>
        <dbReference type="ARBA" id="ARBA00022692"/>
    </source>
</evidence>
<keyword evidence="4 15" id="KW-1003">Cell membrane</keyword>
<keyword evidence="8 15" id="KW-0249">Electron transport</keyword>
<dbReference type="InterPro" id="IPR006333">
    <property type="entry name" value="Cyt_o_ubiquinol_oxidase_su2"/>
</dbReference>
<evidence type="ECO:0000256" key="1">
    <source>
        <dbReference type="ARBA" id="ARBA00004651"/>
    </source>
</evidence>
<evidence type="ECO:0000256" key="3">
    <source>
        <dbReference type="ARBA" id="ARBA00022448"/>
    </source>
</evidence>
<dbReference type="InterPro" id="IPR036257">
    <property type="entry name" value="Cyt_c_oxidase_su2_TM_sf"/>
</dbReference>
<evidence type="ECO:0000259" key="17">
    <source>
        <dbReference type="PROSITE" id="PS50857"/>
    </source>
</evidence>
<evidence type="ECO:0000256" key="13">
    <source>
        <dbReference type="ARBA" id="ARBA00023288"/>
    </source>
</evidence>
<accession>A0A7V6DPY8</accession>
<dbReference type="PANTHER" id="PTHR22888:SF18">
    <property type="entry name" value="CYTOCHROME BO(3) UBIQUINOL OXIDASE SUBUNIT 2"/>
    <property type="match status" value="1"/>
</dbReference>
<comment type="similarity">
    <text evidence="2 15">Belongs to the cytochrome c oxidase subunit 2 family.</text>
</comment>
<dbReference type="NCBIfam" id="TIGR01433">
    <property type="entry name" value="CyoA"/>
    <property type="match status" value="1"/>
</dbReference>
<evidence type="ECO:0000256" key="7">
    <source>
        <dbReference type="ARBA" id="ARBA00022729"/>
    </source>
</evidence>
<dbReference type="GO" id="GO:0016682">
    <property type="term" value="F:oxidoreductase activity, acting on diphenols and related substances as donors, oxygen as acceptor"/>
    <property type="evidence" value="ECO:0007669"/>
    <property type="project" value="InterPro"/>
</dbReference>
<dbReference type="InterPro" id="IPR008972">
    <property type="entry name" value="Cupredoxin"/>
</dbReference>
<evidence type="ECO:0000256" key="5">
    <source>
        <dbReference type="ARBA" id="ARBA00022660"/>
    </source>
</evidence>
<dbReference type="InterPro" id="IPR010514">
    <property type="entry name" value="COX_ARM"/>
</dbReference>
<gene>
    <name evidence="19" type="primary">cyoA</name>
    <name evidence="19" type="ORF">ENV52_07950</name>
</gene>
<keyword evidence="10 15" id="KW-0560">Oxidoreductase</keyword>
<protein>
    <recommendedName>
        <fullName evidence="14">Ubiquinol oxidase polypeptide II</fullName>
    </recommendedName>
</protein>
<dbReference type="GO" id="GO:0005886">
    <property type="term" value="C:plasma membrane"/>
    <property type="evidence" value="ECO:0007669"/>
    <property type="project" value="UniProtKB-SubCell"/>
</dbReference>
<evidence type="ECO:0000256" key="11">
    <source>
        <dbReference type="ARBA" id="ARBA00023136"/>
    </source>
</evidence>
<evidence type="ECO:0000256" key="16">
    <source>
        <dbReference type="SAM" id="Phobius"/>
    </source>
</evidence>
<evidence type="ECO:0000313" key="19">
    <source>
        <dbReference type="EMBL" id="HHS29616.1"/>
    </source>
</evidence>
<dbReference type="SUPFAM" id="SSF81464">
    <property type="entry name" value="Cytochrome c oxidase subunit II-like, transmembrane region"/>
    <property type="match status" value="1"/>
</dbReference>
<proteinExistence type="inferred from homology"/>
<feature type="domain" description="Cytochrome oxidase subunit II transmembrane region profile" evidence="18">
    <location>
        <begin position="20"/>
        <end position="117"/>
    </location>
</feature>
<evidence type="ECO:0000256" key="10">
    <source>
        <dbReference type="ARBA" id="ARBA00023002"/>
    </source>
</evidence>
<dbReference type="PROSITE" id="PS50999">
    <property type="entry name" value="COX2_TM"/>
    <property type="match status" value="1"/>
</dbReference>
<dbReference type="AlphaFoldDB" id="A0A7V6DPY8"/>
<keyword evidence="12" id="KW-0564">Palmitate</keyword>
<dbReference type="InterPro" id="IPR011759">
    <property type="entry name" value="Cyt_c_oxidase_su2_TM_dom"/>
</dbReference>
<feature type="domain" description="Cytochrome oxidase subunit II copper A binding" evidence="17">
    <location>
        <begin position="123"/>
        <end position="235"/>
    </location>
</feature>
<keyword evidence="5 15" id="KW-0679">Respiratory chain</keyword>
<keyword evidence="11 15" id="KW-0472">Membrane</keyword>
<evidence type="ECO:0000256" key="4">
    <source>
        <dbReference type="ARBA" id="ARBA00022475"/>
    </source>
</evidence>
<keyword evidence="6 16" id="KW-0812">Transmembrane</keyword>
<reference evidence="19" key="1">
    <citation type="journal article" date="2020" name="mSystems">
        <title>Genome- and Community-Level Interaction Insights into Carbon Utilization and Element Cycling Functions of Hydrothermarchaeota in Hydrothermal Sediment.</title>
        <authorList>
            <person name="Zhou Z."/>
            <person name="Liu Y."/>
            <person name="Xu W."/>
            <person name="Pan J."/>
            <person name="Luo Z.H."/>
            <person name="Li M."/>
        </authorList>
    </citation>
    <scope>NUCLEOTIDE SEQUENCE [LARGE SCALE GENOMIC DNA]</scope>
    <source>
        <strain evidence="19">SpSt-767</strain>
    </source>
</reference>
<evidence type="ECO:0000256" key="12">
    <source>
        <dbReference type="ARBA" id="ARBA00023139"/>
    </source>
</evidence>
<evidence type="ECO:0000256" key="2">
    <source>
        <dbReference type="ARBA" id="ARBA00007866"/>
    </source>
</evidence>
<dbReference type="GO" id="GO:0042773">
    <property type="term" value="P:ATP synthesis coupled electron transport"/>
    <property type="evidence" value="ECO:0007669"/>
    <property type="project" value="TreeGrafter"/>
</dbReference>
<dbReference type="PROSITE" id="PS51257">
    <property type="entry name" value="PROKAR_LIPOPROTEIN"/>
    <property type="match status" value="1"/>
</dbReference>
<dbReference type="Gene3D" id="1.10.287.90">
    <property type="match status" value="1"/>
</dbReference>
<dbReference type="EMBL" id="DTGR01000132">
    <property type="protein sequence ID" value="HHS29616.1"/>
    <property type="molecule type" value="Genomic_DNA"/>
</dbReference>
<evidence type="ECO:0000256" key="14">
    <source>
        <dbReference type="ARBA" id="ARBA00030198"/>
    </source>
</evidence>
<keyword evidence="13" id="KW-0449">Lipoprotein</keyword>
<evidence type="ECO:0000256" key="15">
    <source>
        <dbReference type="PIRNR" id="PIRNR000292"/>
    </source>
</evidence>
<dbReference type="GO" id="GO:0004129">
    <property type="term" value="F:cytochrome-c oxidase activity"/>
    <property type="evidence" value="ECO:0007669"/>
    <property type="project" value="UniProtKB-UniRule"/>
</dbReference>
<evidence type="ECO:0000259" key="18">
    <source>
        <dbReference type="PROSITE" id="PS50999"/>
    </source>
</evidence>
<feature type="transmembrane region" description="Helical" evidence="16">
    <location>
        <begin position="41"/>
        <end position="66"/>
    </location>
</feature>
<comment type="caution">
    <text evidence="19">The sequence shown here is derived from an EMBL/GenBank/DDBJ whole genome shotgun (WGS) entry which is preliminary data.</text>
</comment>
<dbReference type="PIRSF" id="PIRSF000292">
    <property type="entry name" value="Ubi_od_II"/>
    <property type="match status" value="1"/>
</dbReference>
<sequence length="306" mass="34163">MQKKPCFLSAGLLFLAVTLFGGCRTIVLFNPKGPIGEEQRFVIIAAAVLMAIVVIPVFIMACWFSIKYRASNPKATYMPKWRESETIDLVMWGVPLAIVTVLAILAWSRTYMLDPYKPIPASSDPVRIEAVALDFKWLFIYPDYNIATVNEIVFPVQVPVSFRLTSDTVMTSFFIPQLGSQIYAMAGMQTRLHLLADQSGTFAGQNQQLSGLGYAKMFFKAHAVSPDEFQSWVQKVRQSGESLDLARYDQLIQPNEDHYPVTYFSAVKPGLFLDILRKYDPNWGKNPGAMNMSVLPPAAAGDAEGR</sequence>
<dbReference type="GO" id="GO:0009486">
    <property type="term" value="F:cytochrome bo3 ubiquinol oxidase activity"/>
    <property type="evidence" value="ECO:0007669"/>
    <property type="project" value="InterPro"/>
</dbReference>
<dbReference type="SUPFAM" id="SSF49503">
    <property type="entry name" value="Cupredoxins"/>
    <property type="match status" value="1"/>
</dbReference>
<organism evidence="19">
    <name type="scientific">Desulfobacca acetoxidans</name>
    <dbReference type="NCBI Taxonomy" id="60893"/>
    <lineage>
        <taxon>Bacteria</taxon>
        <taxon>Pseudomonadati</taxon>
        <taxon>Thermodesulfobacteriota</taxon>
        <taxon>Desulfobaccia</taxon>
        <taxon>Desulfobaccales</taxon>
        <taxon>Desulfobaccaceae</taxon>
        <taxon>Desulfobacca</taxon>
    </lineage>
</organism>
<evidence type="ECO:0000256" key="8">
    <source>
        <dbReference type="ARBA" id="ARBA00022982"/>
    </source>
</evidence>
<dbReference type="Gene3D" id="2.60.40.420">
    <property type="entry name" value="Cupredoxins - blue copper proteins"/>
    <property type="match status" value="1"/>
</dbReference>